<evidence type="ECO:0000313" key="9">
    <source>
        <dbReference type="EMBL" id="SDT88762.1"/>
    </source>
</evidence>
<dbReference type="InterPro" id="IPR025662">
    <property type="entry name" value="Sigma_54_int_dom_ATP-bd_1"/>
</dbReference>
<dbReference type="PROSITE" id="PS00675">
    <property type="entry name" value="SIGMA54_INTERACT_1"/>
    <property type="match status" value="1"/>
</dbReference>
<dbReference type="SUPFAM" id="SSF52540">
    <property type="entry name" value="P-loop containing nucleoside triphosphate hydrolases"/>
    <property type="match status" value="1"/>
</dbReference>
<dbReference type="SUPFAM" id="SSF52172">
    <property type="entry name" value="CheY-like"/>
    <property type="match status" value="1"/>
</dbReference>
<dbReference type="CDD" id="cd00009">
    <property type="entry name" value="AAA"/>
    <property type="match status" value="1"/>
</dbReference>
<dbReference type="GO" id="GO:0005524">
    <property type="term" value="F:ATP binding"/>
    <property type="evidence" value="ECO:0007669"/>
    <property type="project" value="UniProtKB-KW"/>
</dbReference>
<dbReference type="GO" id="GO:0003677">
    <property type="term" value="F:DNA binding"/>
    <property type="evidence" value="ECO:0007669"/>
    <property type="project" value="UniProtKB-KW"/>
</dbReference>
<dbReference type="InterPro" id="IPR003593">
    <property type="entry name" value="AAA+_ATPase"/>
</dbReference>
<evidence type="ECO:0000256" key="2">
    <source>
        <dbReference type="ARBA" id="ARBA00022840"/>
    </source>
</evidence>
<dbReference type="InterPro" id="IPR002078">
    <property type="entry name" value="Sigma_54_int"/>
</dbReference>
<evidence type="ECO:0000259" key="7">
    <source>
        <dbReference type="PROSITE" id="PS50045"/>
    </source>
</evidence>
<dbReference type="Gene3D" id="3.40.50.2300">
    <property type="match status" value="1"/>
</dbReference>
<evidence type="ECO:0000259" key="8">
    <source>
        <dbReference type="PROSITE" id="PS50110"/>
    </source>
</evidence>
<dbReference type="SUPFAM" id="SSF46689">
    <property type="entry name" value="Homeodomain-like"/>
    <property type="match status" value="1"/>
</dbReference>
<evidence type="ECO:0000256" key="4">
    <source>
        <dbReference type="ARBA" id="ARBA00023125"/>
    </source>
</evidence>
<feature type="domain" description="Sigma-54 factor interaction" evidence="7">
    <location>
        <begin position="140"/>
        <end position="369"/>
    </location>
</feature>
<reference evidence="10" key="1">
    <citation type="submission" date="2016-10" db="EMBL/GenBank/DDBJ databases">
        <authorList>
            <person name="Varghese N."/>
            <person name="Submissions S."/>
        </authorList>
    </citation>
    <scope>NUCLEOTIDE SEQUENCE [LARGE SCALE GENOMIC DNA]</scope>
    <source>
        <strain evidence="10">DSM 3384</strain>
    </source>
</reference>
<gene>
    <name evidence="9" type="ORF">SAMN04487931_102396</name>
</gene>
<dbReference type="PANTHER" id="PTHR32071:SF113">
    <property type="entry name" value="ALGINATE BIOSYNTHESIS TRANSCRIPTIONAL REGULATORY PROTEIN ALGB"/>
    <property type="match status" value="1"/>
</dbReference>
<dbReference type="InterPro" id="IPR009057">
    <property type="entry name" value="Homeodomain-like_sf"/>
</dbReference>
<dbReference type="PANTHER" id="PTHR32071">
    <property type="entry name" value="TRANSCRIPTIONAL REGULATORY PROTEIN"/>
    <property type="match status" value="1"/>
</dbReference>
<keyword evidence="6" id="KW-0597">Phosphoprotein</keyword>
<dbReference type="SMART" id="SM00448">
    <property type="entry name" value="REC"/>
    <property type="match status" value="1"/>
</dbReference>
<evidence type="ECO:0000256" key="1">
    <source>
        <dbReference type="ARBA" id="ARBA00022741"/>
    </source>
</evidence>
<dbReference type="PROSITE" id="PS00676">
    <property type="entry name" value="SIGMA54_INTERACT_2"/>
    <property type="match status" value="1"/>
</dbReference>
<name>A0A1H2E0T4_9BACT</name>
<dbReference type="InterPro" id="IPR058031">
    <property type="entry name" value="AAA_lid_NorR"/>
</dbReference>
<proteinExistence type="predicted"/>
<dbReference type="AlphaFoldDB" id="A0A1H2E0T4"/>
<keyword evidence="4" id="KW-0238">DNA-binding</keyword>
<feature type="domain" description="Response regulatory" evidence="8">
    <location>
        <begin position="6"/>
        <end position="120"/>
    </location>
</feature>
<dbReference type="PROSITE" id="PS00688">
    <property type="entry name" value="SIGMA54_INTERACT_3"/>
    <property type="match status" value="1"/>
</dbReference>
<dbReference type="PROSITE" id="PS50110">
    <property type="entry name" value="RESPONSE_REGULATORY"/>
    <property type="match status" value="1"/>
</dbReference>
<sequence length="470" mass="52365">MKPMINVLIIDDDPKICLLFSKLLKQMGHEAYVANTMKEGLVLCNNECFDLVLLDLELPDGNGLQILPDLMKTDSEPEVIIITGTGDVRGAQMAFKSGAWDYVQKPFLLDEVSLPITRALQYRREKQTEKTPVSLVRSHIIGESDVIHKCLEDVAMAAGSDASVLITGETGTGKELFARAIHENSKRASKPFIAVDCGALPETLVESTLFGHEKGSFTGAQTRQDGLIAQAHGGTLMLDEVGDLPLKVQKSFLRTLQERRVRLIGGKSEKHVDFRLVAATNLDLDKMVKEKTFRADLLYRIRAMEIKLPPLRERENDIEEITIKKTHELARRYDIETKAISPEFFKTLAAQNWPGNVRELINVLEYVLASAGQDPTLFPKHLPPEYRTAGLDFDAVPAKKSIQQSVGDLGVGDDLPTLQDYRTSIEKEYLKQLLKRVNGDREKANKISGISQSRLYGLLKKHNLSGFGSS</sequence>
<dbReference type="SMART" id="SM00382">
    <property type="entry name" value="AAA"/>
    <property type="match status" value="1"/>
</dbReference>
<dbReference type="Pfam" id="PF00158">
    <property type="entry name" value="Sigma54_activat"/>
    <property type="match status" value="1"/>
</dbReference>
<dbReference type="PROSITE" id="PS50045">
    <property type="entry name" value="SIGMA54_INTERACT_4"/>
    <property type="match status" value="1"/>
</dbReference>
<dbReference type="FunFam" id="3.40.50.300:FF:000006">
    <property type="entry name" value="DNA-binding transcriptional regulator NtrC"/>
    <property type="match status" value="1"/>
</dbReference>
<organism evidence="9 10">
    <name type="scientific">Desulfobacula phenolica</name>
    <dbReference type="NCBI Taxonomy" id="90732"/>
    <lineage>
        <taxon>Bacteria</taxon>
        <taxon>Pseudomonadati</taxon>
        <taxon>Thermodesulfobacteriota</taxon>
        <taxon>Desulfobacteria</taxon>
        <taxon>Desulfobacterales</taxon>
        <taxon>Desulfobacteraceae</taxon>
        <taxon>Desulfobacula</taxon>
    </lineage>
</organism>
<dbReference type="InterPro" id="IPR027417">
    <property type="entry name" value="P-loop_NTPase"/>
</dbReference>
<dbReference type="EMBL" id="FNLL01000002">
    <property type="protein sequence ID" value="SDT88762.1"/>
    <property type="molecule type" value="Genomic_DNA"/>
</dbReference>
<dbReference type="Proteomes" id="UP000199608">
    <property type="component" value="Unassembled WGS sequence"/>
</dbReference>
<keyword evidence="3" id="KW-0805">Transcription regulation</keyword>
<keyword evidence="10" id="KW-1185">Reference proteome</keyword>
<accession>A0A1H2E0T4</accession>
<dbReference type="Pfam" id="PF25601">
    <property type="entry name" value="AAA_lid_14"/>
    <property type="match status" value="1"/>
</dbReference>
<keyword evidence="5" id="KW-0804">Transcription</keyword>
<evidence type="ECO:0000256" key="5">
    <source>
        <dbReference type="ARBA" id="ARBA00023163"/>
    </source>
</evidence>
<evidence type="ECO:0000256" key="3">
    <source>
        <dbReference type="ARBA" id="ARBA00023015"/>
    </source>
</evidence>
<feature type="modified residue" description="4-aspartylphosphate" evidence="6">
    <location>
        <position position="55"/>
    </location>
</feature>
<dbReference type="Gene3D" id="3.40.50.300">
    <property type="entry name" value="P-loop containing nucleotide triphosphate hydrolases"/>
    <property type="match status" value="1"/>
</dbReference>
<keyword evidence="1" id="KW-0547">Nucleotide-binding</keyword>
<dbReference type="GO" id="GO:0006355">
    <property type="term" value="P:regulation of DNA-templated transcription"/>
    <property type="evidence" value="ECO:0007669"/>
    <property type="project" value="InterPro"/>
</dbReference>
<dbReference type="GO" id="GO:0000160">
    <property type="term" value="P:phosphorelay signal transduction system"/>
    <property type="evidence" value="ECO:0007669"/>
    <property type="project" value="InterPro"/>
</dbReference>
<dbReference type="InterPro" id="IPR025943">
    <property type="entry name" value="Sigma_54_int_dom_ATP-bd_2"/>
</dbReference>
<dbReference type="InterPro" id="IPR001789">
    <property type="entry name" value="Sig_transdc_resp-reg_receiver"/>
</dbReference>
<evidence type="ECO:0000313" key="10">
    <source>
        <dbReference type="Proteomes" id="UP000199608"/>
    </source>
</evidence>
<dbReference type="Gene3D" id="1.10.10.60">
    <property type="entry name" value="Homeodomain-like"/>
    <property type="match status" value="1"/>
</dbReference>
<dbReference type="InterPro" id="IPR025944">
    <property type="entry name" value="Sigma_54_int_dom_CS"/>
</dbReference>
<evidence type="ECO:0000256" key="6">
    <source>
        <dbReference type="PROSITE-ProRule" id="PRU00169"/>
    </source>
</evidence>
<dbReference type="Pfam" id="PF00072">
    <property type="entry name" value="Response_reg"/>
    <property type="match status" value="1"/>
</dbReference>
<keyword evidence="2" id="KW-0067">ATP-binding</keyword>
<protein>
    <submittedName>
        <fullName evidence="9">Two-component system, NtrC family, response regulator</fullName>
    </submittedName>
</protein>
<dbReference type="InterPro" id="IPR011006">
    <property type="entry name" value="CheY-like_superfamily"/>
</dbReference>
<dbReference type="Gene3D" id="1.10.8.60">
    <property type="match status" value="1"/>
</dbReference>